<protein>
    <recommendedName>
        <fullName evidence="2">J domain-containing protein</fullName>
    </recommendedName>
</protein>
<dbReference type="Proteomes" id="UP000503462">
    <property type="component" value="Chromosome 3"/>
</dbReference>
<proteinExistence type="predicted"/>
<dbReference type="FunFam" id="1.10.287.110:FF:000110">
    <property type="entry name" value="DnaJ domain protein (AFU_orthologue AFUA_2G13210)"/>
    <property type="match status" value="1"/>
</dbReference>
<dbReference type="Pfam" id="PF23302">
    <property type="entry name" value="HTH_DNAJC9"/>
    <property type="match status" value="1"/>
</dbReference>
<dbReference type="InterPro" id="IPR018253">
    <property type="entry name" value="DnaJ_domain_CS"/>
</dbReference>
<feature type="region of interest" description="Disordered" evidence="1">
    <location>
        <begin position="1"/>
        <end position="39"/>
    </location>
</feature>
<dbReference type="GO" id="GO:0005737">
    <property type="term" value="C:cytoplasm"/>
    <property type="evidence" value="ECO:0007669"/>
    <property type="project" value="TreeGrafter"/>
</dbReference>
<dbReference type="InterPro" id="IPR001623">
    <property type="entry name" value="DnaJ_domain"/>
</dbReference>
<dbReference type="SUPFAM" id="SSF46565">
    <property type="entry name" value="Chaperone J-domain"/>
    <property type="match status" value="1"/>
</dbReference>
<feature type="region of interest" description="Disordered" evidence="1">
    <location>
        <begin position="213"/>
        <end position="302"/>
    </location>
</feature>
<feature type="domain" description="J" evidence="2">
    <location>
        <begin position="32"/>
        <end position="99"/>
    </location>
</feature>
<sequence>MVRQRQGGRKQSKQVDDAEDLELLDNEPPTVNPYEILGVDKGATADQVKSAYRRQALKHHPDKAPEEDKATAHTRFQEIALAYAVLSNERRRKRYDITGRTDESLVVDGEDGDFDWNSFYREQFAEAISAEKIEAFAKEYKGSDEENQDVLEAYELVKGNMSELYEHVMLSEVEQDDERFRAIIDAAIEANEVESYPKYTNETATSRKRRIKAAKKTAGKEAKEAEQIGEELGLRKKGKKEPDMSDLSALIQQRQQDRAAKASTFFDDLESKYSSKGTKRSADGPSEEAFAANRKKKSKSRG</sequence>
<dbReference type="PROSITE" id="PS50076">
    <property type="entry name" value="DNAJ_2"/>
    <property type="match status" value="1"/>
</dbReference>
<accession>A0A6H0XZ93</accession>
<evidence type="ECO:0000259" key="2">
    <source>
        <dbReference type="PROSITE" id="PS50076"/>
    </source>
</evidence>
<dbReference type="PRINTS" id="PR00625">
    <property type="entry name" value="JDOMAIN"/>
</dbReference>
<keyword evidence="4" id="KW-1185">Reference proteome</keyword>
<feature type="compositionally biased region" description="Basic residues" evidence="1">
    <location>
        <begin position="1"/>
        <end position="12"/>
    </location>
</feature>
<dbReference type="Pfam" id="PF00226">
    <property type="entry name" value="DnaJ"/>
    <property type="match status" value="1"/>
</dbReference>
<dbReference type="CDD" id="cd06257">
    <property type="entry name" value="DnaJ"/>
    <property type="match status" value="1"/>
</dbReference>
<evidence type="ECO:0000256" key="1">
    <source>
        <dbReference type="SAM" id="MobiDB-lite"/>
    </source>
</evidence>
<gene>
    <name evidence="3" type="ORF">AMS68_005247</name>
</gene>
<dbReference type="PANTHER" id="PTHR44144">
    <property type="entry name" value="DNAJ HOMOLOG SUBFAMILY C MEMBER 9"/>
    <property type="match status" value="1"/>
</dbReference>
<dbReference type="GO" id="GO:0031072">
    <property type="term" value="F:heat shock protein binding"/>
    <property type="evidence" value="ECO:0007669"/>
    <property type="project" value="TreeGrafter"/>
</dbReference>
<dbReference type="AlphaFoldDB" id="A0A6H0XZ93"/>
<name>A0A6H0XZ93_9PEZI</name>
<dbReference type="OrthoDB" id="110024at2759"/>
<dbReference type="InterPro" id="IPR052594">
    <property type="entry name" value="J_domain-containing_protein"/>
</dbReference>
<dbReference type="GO" id="GO:0005634">
    <property type="term" value="C:nucleus"/>
    <property type="evidence" value="ECO:0007669"/>
    <property type="project" value="TreeGrafter"/>
</dbReference>
<evidence type="ECO:0000313" key="4">
    <source>
        <dbReference type="Proteomes" id="UP000503462"/>
    </source>
</evidence>
<dbReference type="Gene3D" id="1.10.287.110">
    <property type="entry name" value="DnaJ domain"/>
    <property type="match status" value="1"/>
</dbReference>
<dbReference type="PROSITE" id="PS00636">
    <property type="entry name" value="DNAJ_1"/>
    <property type="match status" value="1"/>
</dbReference>
<dbReference type="SMART" id="SM00271">
    <property type="entry name" value="DnaJ"/>
    <property type="match status" value="1"/>
</dbReference>
<evidence type="ECO:0000313" key="3">
    <source>
        <dbReference type="EMBL" id="QIW99729.1"/>
    </source>
</evidence>
<dbReference type="PANTHER" id="PTHR44144:SF1">
    <property type="entry name" value="DNAJ HOMOLOG SUBFAMILY C MEMBER 9"/>
    <property type="match status" value="1"/>
</dbReference>
<organism evidence="3 4">
    <name type="scientific">Peltaster fructicola</name>
    <dbReference type="NCBI Taxonomy" id="286661"/>
    <lineage>
        <taxon>Eukaryota</taxon>
        <taxon>Fungi</taxon>
        <taxon>Dikarya</taxon>
        <taxon>Ascomycota</taxon>
        <taxon>Pezizomycotina</taxon>
        <taxon>Dothideomycetes</taxon>
        <taxon>Dothideomycetes incertae sedis</taxon>
        <taxon>Peltaster</taxon>
    </lineage>
</organism>
<dbReference type="EMBL" id="CP051141">
    <property type="protein sequence ID" value="QIW99729.1"/>
    <property type="molecule type" value="Genomic_DNA"/>
</dbReference>
<feature type="compositionally biased region" description="Basic residues" evidence="1">
    <location>
        <begin position="293"/>
        <end position="302"/>
    </location>
</feature>
<dbReference type="InterPro" id="IPR036869">
    <property type="entry name" value="J_dom_sf"/>
</dbReference>
<dbReference type="InterPro" id="IPR056453">
    <property type="entry name" value="HTH_DNAJC9"/>
</dbReference>
<reference evidence="3 4" key="1">
    <citation type="journal article" date="2016" name="Sci. Rep.">
        <title>Peltaster fructicola genome reveals evolution from an invasive phytopathogen to an ectophytic parasite.</title>
        <authorList>
            <person name="Xu C."/>
            <person name="Chen H."/>
            <person name="Gleason M.L."/>
            <person name="Xu J.R."/>
            <person name="Liu H."/>
            <person name="Zhang R."/>
            <person name="Sun G."/>
        </authorList>
    </citation>
    <scope>NUCLEOTIDE SEQUENCE [LARGE SCALE GENOMIC DNA]</scope>
    <source>
        <strain evidence="3 4">LNHT1506</strain>
    </source>
</reference>